<dbReference type="InterPro" id="IPR051209">
    <property type="entry name" value="FAD-bind_Monooxygenase_sf"/>
</dbReference>
<evidence type="ECO:0000256" key="1">
    <source>
        <dbReference type="ARBA" id="ARBA00010139"/>
    </source>
</evidence>
<evidence type="ECO:0000313" key="2">
    <source>
        <dbReference type="EMBL" id="EFX05514.1"/>
    </source>
</evidence>
<name>F0XA82_GROCL</name>
<proteinExistence type="inferred from homology"/>
<dbReference type="AlphaFoldDB" id="F0XA82"/>
<evidence type="ECO:0000313" key="3">
    <source>
        <dbReference type="Proteomes" id="UP000007796"/>
    </source>
</evidence>
<keyword evidence="3" id="KW-1185">Reference proteome</keyword>
<dbReference type="HOGENOM" id="CLU_2210333_0_0_1"/>
<dbReference type="PANTHER" id="PTHR42877">
    <property type="entry name" value="L-ORNITHINE N(5)-MONOOXYGENASE-RELATED"/>
    <property type="match status" value="1"/>
</dbReference>
<dbReference type="PANTHER" id="PTHR42877:SF4">
    <property type="entry name" value="FAD_NAD(P)-BINDING DOMAIN-CONTAINING PROTEIN-RELATED"/>
    <property type="match status" value="1"/>
</dbReference>
<gene>
    <name evidence="2" type="ORF">CMQ_3583</name>
</gene>
<dbReference type="SUPFAM" id="SSF51905">
    <property type="entry name" value="FAD/NAD(P)-binding domain"/>
    <property type="match status" value="1"/>
</dbReference>
<dbReference type="Proteomes" id="UP000007796">
    <property type="component" value="Unassembled WGS sequence"/>
</dbReference>
<organism evidence="3">
    <name type="scientific">Grosmannia clavigera (strain kw1407 / UAMH 11150)</name>
    <name type="common">Blue stain fungus</name>
    <name type="synonym">Graphiocladiella clavigera</name>
    <dbReference type="NCBI Taxonomy" id="655863"/>
    <lineage>
        <taxon>Eukaryota</taxon>
        <taxon>Fungi</taxon>
        <taxon>Dikarya</taxon>
        <taxon>Ascomycota</taxon>
        <taxon>Pezizomycotina</taxon>
        <taxon>Sordariomycetes</taxon>
        <taxon>Sordariomycetidae</taxon>
        <taxon>Ophiostomatales</taxon>
        <taxon>Ophiostomataceae</taxon>
        <taxon>Leptographium</taxon>
    </lineage>
</organism>
<dbReference type="RefSeq" id="XP_014174996.1">
    <property type="nucleotide sequence ID" value="XM_014319521.1"/>
</dbReference>
<keyword evidence="2" id="KW-0560">Oxidoreductase</keyword>
<reference evidence="2 3" key="1">
    <citation type="journal article" date="2011" name="Proc. Natl. Acad. Sci. U.S.A.">
        <title>Genome and transcriptome analyses of the mountain pine beetle-fungal symbiont Grosmannia clavigera, a lodgepole pine pathogen.</title>
        <authorList>
            <person name="DiGuistini S."/>
            <person name="Wang Y."/>
            <person name="Liao N.Y."/>
            <person name="Taylor G."/>
            <person name="Tanguay P."/>
            <person name="Feau N."/>
            <person name="Henrissat B."/>
            <person name="Chan S.K."/>
            <person name="Hesse-Orce U."/>
            <person name="Alamouti S.M."/>
            <person name="Tsui C.K.M."/>
            <person name="Docking R.T."/>
            <person name="Levasseur A."/>
            <person name="Haridas S."/>
            <person name="Robertson G."/>
            <person name="Birol I."/>
            <person name="Holt R.A."/>
            <person name="Marra M.A."/>
            <person name="Hamelin R.C."/>
            <person name="Hirst M."/>
            <person name="Jones S.J.M."/>
            <person name="Bohlmann J."/>
            <person name="Breuil C."/>
        </authorList>
    </citation>
    <scope>NUCLEOTIDE SEQUENCE [LARGE SCALE GENOMIC DNA]</scope>
    <source>
        <strain evidence="3">kw1407 / UAMH 11150</strain>
    </source>
</reference>
<dbReference type="InParanoid" id="F0XA82"/>
<protein>
    <submittedName>
        <fullName evidence="2">Putative monooxygenase</fullName>
    </submittedName>
</protein>
<dbReference type="GeneID" id="25976699"/>
<dbReference type="Gene3D" id="3.50.50.60">
    <property type="entry name" value="FAD/NAD(P)-binding domain"/>
    <property type="match status" value="1"/>
</dbReference>
<dbReference type="STRING" id="655863.F0XA82"/>
<dbReference type="OrthoDB" id="66881at2759"/>
<dbReference type="GO" id="GO:0004497">
    <property type="term" value="F:monooxygenase activity"/>
    <property type="evidence" value="ECO:0007669"/>
    <property type="project" value="UniProtKB-KW"/>
</dbReference>
<keyword evidence="2" id="KW-0503">Monooxygenase</keyword>
<comment type="similarity">
    <text evidence="1">Belongs to the FAD-binding monooxygenase family.</text>
</comment>
<sequence>MNILMFTWARNPSWPKIYAFSPEIWQYLKDVATKYKLEKHIKFSYRVHQARWDENDDVWRLSITTPDGSIITDQCDILANGTGVLKSVVYFAASFIEVMPTAVWDQS</sequence>
<accession>F0XA82</accession>
<dbReference type="EMBL" id="GL629735">
    <property type="protein sequence ID" value="EFX05514.1"/>
    <property type="molecule type" value="Genomic_DNA"/>
</dbReference>
<dbReference type="InterPro" id="IPR036188">
    <property type="entry name" value="FAD/NAD-bd_sf"/>
</dbReference>